<name>A0A1A9F2K9_9GAMM</name>
<feature type="coiled-coil region" evidence="1">
    <location>
        <begin position="18"/>
        <end position="45"/>
    </location>
</feature>
<reference evidence="4" key="1">
    <citation type="submission" date="2016-05" db="EMBL/GenBank/DDBJ databases">
        <authorList>
            <person name="Baek K."/>
            <person name="Yang S.-J."/>
        </authorList>
    </citation>
    <scope>NUCLEOTIDE SEQUENCE [LARGE SCALE GENOMIC DNA]</scope>
    <source>
        <strain evidence="4">ST58-10</strain>
    </source>
</reference>
<protein>
    <recommendedName>
        <fullName evidence="2">SPOR domain-containing protein</fullName>
    </recommendedName>
</protein>
<reference evidence="3 4" key="2">
    <citation type="journal article" date="2018" name="Int. J. Syst. Evol. Microbiol.">
        <title>Marinobacterium aestuarii sp. nov., a benzene-degrading marine bacterium isolated from estuary sediment.</title>
        <authorList>
            <person name="Bae S.S."/>
            <person name="Jung J."/>
            <person name="Chung D."/>
            <person name="Baek K."/>
        </authorList>
    </citation>
    <scope>NUCLEOTIDE SEQUENCE [LARGE SCALE GENOMIC DNA]</scope>
    <source>
        <strain evidence="3 4">ST58-10</strain>
    </source>
</reference>
<keyword evidence="1" id="KW-0175">Coiled coil</keyword>
<dbReference type="EMBL" id="CP015839">
    <property type="protein sequence ID" value="ANG64009.1"/>
    <property type="molecule type" value="Genomic_DNA"/>
</dbReference>
<dbReference type="Proteomes" id="UP000078070">
    <property type="component" value="Chromosome"/>
</dbReference>
<evidence type="ECO:0000259" key="2">
    <source>
        <dbReference type="PROSITE" id="PS51724"/>
    </source>
</evidence>
<keyword evidence="4" id="KW-1185">Reference proteome</keyword>
<evidence type="ECO:0000256" key="1">
    <source>
        <dbReference type="SAM" id="Coils"/>
    </source>
</evidence>
<dbReference type="InterPro" id="IPR036680">
    <property type="entry name" value="SPOR-like_sf"/>
</dbReference>
<proteinExistence type="predicted"/>
<dbReference type="PROSITE" id="PS51724">
    <property type="entry name" value="SPOR"/>
    <property type="match status" value="1"/>
</dbReference>
<dbReference type="GO" id="GO:0042834">
    <property type="term" value="F:peptidoglycan binding"/>
    <property type="evidence" value="ECO:0007669"/>
    <property type="project" value="InterPro"/>
</dbReference>
<dbReference type="Gene3D" id="3.30.70.1070">
    <property type="entry name" value="Sporulation related repeat"/>
    <property type="match status" value="1"/>
</dbReference>
<dbReference type="Pfam" id="PF05036">
    <property type="entry name" value="SPOR"/>
    <property type="match status" value="1"/>
</dbReference>
<dbReference type="STRING" id="1821621.A8C75_17045"/>
<sequence length="182" mass="19226">MLSVPPAPADNSNQIAAINEVNDRLDGLQAALDELRAQLDAGKELEATSINADAAVSGAGPVPQTEAKAVDAKVEVAQPETAVVAASEHIMAPAQAVQDKWLINIASFSQQTSAQQMQSKLVALGQSATTESVNLKGKTLYRVRITGLPDRKAAEEEALRLQKELQLSGFWVAKDPGKSDAQ</sequence>
<dbReference type="SUPFAM" id="SSF110997">
    <property type="entry name" value="Sporulation related repeat"/>
    <property type="match status" value="1"/>
</dbReference>
<feature type="domain" description="SPOR" evidence="2">
    <location>
        <begin position="95"/>
        <end position="174"/>
    </location>
</feature>
<dbReference type="KEGG" id="mars:A8C75_17045"/>
<dbReference type="InterPro" id="IPR007730">
    <property type="entry name" value="SPOR-like_dom"/>
</dbReference>
<dbReference type="AlphaFoldDB" id="A0A1A9F2K9"/>
<accession>A0A1A9F2K9</accession>
<evidence type="ECO:0000313" key="3">
    <source>
        <dbReference type="EMBL" id="ANG64009.1"/>
    </source>
</evidence>
<evidence type="ECO:0000313" key="4">
    <source>
        <dbReference type="Proteomes" id="UP000078070"/>
    </source>
</evidence>
<gene>
    <name evidence="3" type="ORF">A8C75_17045</name>
</gene>
<organism evidence="3 4">
    <name type="scientific">Marinobacterium aestuarii</name>
    <dbReference type="NCBI Taxonomy" id="1821621"/>
    <lineage>
        <taxon>Bacteria</taxon>
        <taxon>Pseudomonadati</taxon>
        <taxon>Pseudomonadota</taxon>
        <taxon>Gammaproteobacteria</taxon>
        <taxon>Oceanospirillales</taxon>
        <taxon>Oceanospirillaceae</taxon>
        <taxon>Marinobacterium</taxon>
    </lineage>
</organism>